<dbReference type="Pfam" id="PF13350">
    <property type="entry name" value="Y_phosphatase3"/>
    <property type="match status" value="1"/>
</dbReference>
<organism evidence="2 3">
    <name type="scientific">Leifsonia soli</name>
    <dbReference type="NCBI Taxonomy" id="582665"/>
    <lineage>
        <taxon>Bacteria</taxon>
        <taxon>Bacillati</taxon>
        <taxon>Actinomycetota</taxon>
        <taxon>Actinomycetes</taxon>
        <taxon>Micrococcales</taxon>
        <taxon>Microbacteriaceae</taxon>
        <taxon>Leifsonia</taxon>
    </lineage>
</organism>
<dbReference type="AlphaFoldDB" id="A0A852T5M6"/>
<dbReference type="Gene3D" id="3.90.190.10">
    <property type="entry name" value="Protein tyrosine phosphatase superfamily"/>
    <property type="match status" value="1"/>
</dbReference>
<protein>
    <recommendedName>
        <fullName evidence="1">Tyrosine specific protein phosphatases domain-containing protein</fullName>
    </recommendedName>
</protein>
<dbReference type="RefSeq" id="WP_179457605.1">
    <property type="nucleotide sequence ID" value="NZ_BAAAPX010000001.1"/>
</dbReference>
<evidence type="ECO:0000259" key="1">
    <source>
        <dbReference type="PROSITE" id="PS50056"/>
    </source>
</evidence>
<dbReference type="PROSITE" id="PS00383">
    <property type="entry name" value="TYR_PHOSPHATASE_1"/>
    <property type="match status" value="1"/>
</dbReference>
<dbReference type="GO" id="GO:0004721">
    <property type="term" value="F:phosphoprotein phosphatase activity"/>
    <property type="evidence" value="ECO:0007669"/>
    <property type="project" value="InterPro"/>
</dbReference>
<gene>
    <name evidence="2" type="ORF">BJ963_003309</name>
</gene>
<proteinExistence type="predicted"/>
<dbReference type="InterPro" id="IPR029021">
    <property type="entry name" value="Prot-tyrosine_phosphatase-like"/>
</dbReference>
<reference evidence="2 3" key="1">
    <citation type="submission" date="2020-07" db="EMBL/GenBank/DDBJ databases">
        <title>Sequencing the genomes of 1000 actinobacteria strains.</title>
        <authorList>
            <person name="Klenk H.-P."/>
        </authorList>
    </citation>
    <scope>NUCLEOTIDE SEQUENCE [LARGE SCALE GENOMIC DNA]</scope>
    <source>
        <strain evidence="2 3">DSM 23871</strain>
    </source>
</reference>
<evidence type="ECO:0000313" key="2">
    <source>
        <dbReference type="EMBL" id="NYD75790.1"/>
    </source>
</evidence>
<dbReference type="InterPro" id="IPR026893">
    <property type="entry name" value="Tyr/Ser_Pase_IphP-type"/>
</dbReference>
<dbReference type="InterPro" id="IPR000387">
    <property type="entry name" value="Tyr_Pase_dom"/>
</dbReference>
<dbReference type="SUPFAM" id="SSF52799">
    <property type="entry name" value="(Phosphotyrosine protein) phosphatases II"/>
    <property type="match status" value="1"/>
</dbReference>
<name>A0A852T5M6_9MICO</name>
<dbReference type="PROSITE" id="PS50056">
    <property type="entry name" value="TYR_PHOSPHATASE_2"/>
    <property type="match status" value="1"/>
</dbReference>
<dbReference type="Proteomes" id="UP000589620">
    <property type="component" value="Unassembled WGS sequence"/>
</dbReference>
<comment type="caution">
    <text evidence="2">The sequence shown here is derived from an EMBL/GenBank/DDBJ whole genome shotgun (WGS) entry which is preliminary data.</text>
</comment>
<keyword evidence="3" id="KW-1185">Reference proteome</keyword>
<sequence length="239" mass="25635">MRNLDWDGLPNVRDLGGLPTRLSDTGTTVMGRVARGPRRELLTSAGWLAASRWGLRSVVDLRSAGESGPRDADPEAVPPEGVTITLAPTEDQTHPEFRDVCLPILDSPEYWQHNVRILPGLIRETLEAIAASQPGVLIHCAAGRDRTGMISALLLANAGVSIDGIVADYAESVYAMAGTAQHGGPTHDRQASWTQEQTASWLSSVTPHVRAFAADSDAMLNALAVTAETRRTLRELLTA</sequence>
<accession>A0A852T5M6</accession>
<dbReference type="EMBL" id="JACCBJ010000001">
    <property type="protein sequence ID" value="NYD75790.1"/>
    <property type="molecule type" value="Genomic_DNA"/>
</dbReference>
<dbReference type="InterPro" id="IPR016130">
    <property type="entry name" value="Tyr_Pase_AS"/>
</dbReference>
<evidence type="ECO:0000313" key="3">
    <source>
        <dbReference type="Proteomes" id="UP000589620"/>
    </source>
</evidence>
<feature type="domain" description="Tyrosine specific protein phosphatases" evidence="1">
    <location>
        <begin position="116"/>
        <end position="166"/>
    </location>
</feature>